<accession>A0A3D9D084</accession>
<dbReference type="EMBL" id="QNUG01000010">
    <property type="protein sequence ID" value="REC71432.1"/>
    <property type="molecule type" value="Genomic_DNA"/>
</dbReference>
<evidence type="ECO:0000313" key="2">
    <source>
        <dbReference type="Proteomes" id="UP000256326"/>
    </source>
</evidence>
<comment type="caution">
    <text evidence="1">The sequence shown here is derived from an EMBL/GenBank/DDBJ whole genome shotgun (WGS) entry which is preliminary data.</text>
</comment>
<evidence type="ECO:0000313" key="1">
    <source>
        <dbReference type="EMBL" id="REC71432.1"/>
    </source>
</evidence>
<sequence length="91" mass="10822">MKDITINILLSYLHLKLDFEKIQVVDFWEADLCAIGFTNNFKDKLIYISSFQKEQNQFYVEVEMVNGLEKNKIFESSTNKEIEKLLISFLY</sequence>
<organism evidence="1 2">
    <name type="scientific">Epilithonimonas hispanica</name>
    <dbReference type="NCBI Taxonomy" id="358687"/>
    <lineage>
        <taxon>Bacteria</taxon>
        <taxon>Pseudomonadati</taxon>
        <taxon>Bacteroidota</taxon>
        <taxon>Flavobacteriia</taxon>
        <taxon>Flavobacteriales</taxon>
        <taxon>Weeksellaceae</taxon>
        <taxon>Chryseobacterium group</taxon>
        <taxon>Epilithonimonas</taxon>
    </lineage>
</organism>
<protein>
    <submittedName>
        <fullName evidence="1">Uncharacterized protein</fullName>
    </submittedName>
</protein>
<dbReference type="RefSeq" id="WP_116033962.1">
    <property type="nucleotide sequence ID" value="NZ_JBHLVV010000052.1"/>
</dbReference>
<name>A0A3D9D084_9FLAO</name>
<dbReference type="AlphaFoldDB" id="A0A3D9D084"/>
<gene>
    <name evidence="1" type="ORF">DRF58_06350</name>
</gene>
<dbReference type="OrthoDB" id="982884at2"/>
<proteinExistence type="predicted"/>
<keyword evidence="2" id="KW-1185">Reference proteome</keyword>
<reference evidence="1 2" key="1">
    <citation type="journal article" date="2006" name="Int. J. Syst. Evol. Microbiol.">
        <title>Chryseobacterium hispanicum sp. nov., isolated from the drinking water distribution system of Sevilla, Spain.</title>
        <authorList>
            <person name="Gallego V."/>
            <person name="Garcia M.T."/>
            <person name="Ventosa A."/>
        </authorList>
    </citation>
    <scope>NUCLEOTIDE SEQUENCE [LARGE SCALE GENOMIC DNA]</scope>
    <source>
        <strain evidence="1 2">KCTC 22104</strain>
    </source>
</reference>
<dbReference type="Proteomes" id="UP000256326">
    <property type="component" value="Unassembled WGS sequence"/>
</dbReference>